<dbReference type="Pfam" id="PF01636">
    <property type="entry name" value="APH"/>
    <property type="match status" value="1"/>
</dbReference>
<dbReference type="AlphaFoldDB" id="A0A1M5NFP1"/>
<dbReference type="OrthoDB" id="7845153at2"/>
<dbReference type="Proteomes" id="UP000184211">
    <property type="component" value="Unassembled WGS sequence"/>
</dbReference>
<evidence type="ECO:0000259" key="1">
    <source>
        <dbReference type="Pfam" id="PF01636"/>
    </source>
</evidence>
<name>A0A1M5NFP1_9RHOB</name>
<gene>
    <name evidence="2" type="ORF">SAMN04488044_1527</name>
</gene>
<sequence>MDHFSLETQARSIMSRALTEVGTPALAESSRVWPIKTAENGKHGKIVLLAQTGRDQGYVLKYEPGLSVADFRRVSDALAQAQMAMASEATYKVPQQFWNSEKERAHLLEYVPGPTAFDRLDYAPNPAQQRADVLQDCGGWLAQFHKATQDHFGSNGQRNSSFSWMGRVARNLAEQTRQGYLSPPSPRMFLGQCAMIHRLIRATEGHGALTATLHGDPHLRNFIYGSQGLFAIDFTGRGQGPVELDAVRLMTRVAYRFETAPGSAGLGGIAESDWDNLAIGYGRDLRDTPVLALCLAFQILRDWSRQTEEGARTKVRFKAMKHIFRSLREAGY</sequence>
<dbReference type="STRING" id="870908.SAMN04488044_1527"/>
<dbReference type="SUPFAM" id="SSF56112">
    <property type="entry name" value="Protein kinase-like (PK-like)"/>
    <property type="match status" value="1"/>
</dbReference>
<accession>A0A1M5NFP1</accession>
<dbReference type="RefSeq" id="WP_072792158.1">
    <property type="nucleotide sequence ID" value="NZ_FQWM01000002.1"/>
</dbReference>
<feature type="domain" description="Aminoglycoside phosphotransferase" evidence="1">
    <location>
        <begin position="50"/>
        <end position="254"/>
    </location>
</feature>
<proteinExistence type="predicted"/>
<keyword evidence="2" id="KW-0808">Transferase</keyword>
<evidence type="ECO:0000313" key="2">
    <source>
        <dbReference type="EMBL" id="SHG88331.1"/>
    </source>
</evidence>
<keyword evidence="3" id="KW-1185">Reference proteome</keyword>
<dbReference type="Gene3D" id="3.90.1200.10">
    <property type="match status" value="1"/>
</dbReference>
<evidence type="ECO:0000313" key="3">
    <source>
        <dbReference type="Proteomes" id="UP000184211"/>
    </source>
</evidence>
<dbReference type="InterPro" id="IPR011009">
    <property type="entry name" value="Kinase-like_dom_sf"/>
</dbReference>
<reference evidence="3" key="1">
    <citation type="submission" date="2016-11" db="EMBL/GenBank/DDBJ databases">
        <authorList>
            <person name="Varghese N."/>
            <person name="Submissions S."/>
        </authorList>
    </citation>
    <scope>NUCLEOTIDE SEQUENCE [LARGE SCALE GENOMIC DNA]</scope>
    <source>
        <strain evidence="3">DSM 28223</strain>
    </source>
</reference>
<protein>
    <submittedName>
        <fullName evidence="2">Phosphotransferase enzyme family protein</fullName>
    </submittedName>
</protein>
<dbReference type="EMBL" id="FQWM01000002">
    <property type="protein sequence ID" value="SHG88331.1"/>
    <property type="molecule type" value="Genomic_DNA"/>
</dbReference>
<dbReference type="InterPro" id="IPR002575">
    <property type="entry name" value="Aminoglycoside_PTrfase"/>
</dbReference>
<dbReference type="GO" id="GO:0016740">
    <property type="term" value="F:transferase activity"/>
    <property type="evidence" value="ECO:0007669"/>
    <property type="project" value="UniProtKB-KW"/>
</dbReference>
<organism evidence="2 3">
    <name type="scientific">Cognatishimia maritima</name>
    <dbReference type="NCBI Taxonomy" id="870908"/>
    <lineage>
        <taxon>Bacteria</taxon>
        <taxon>Pseudomonadati</taxon>
        <taxon>Pseudomonadota</taxon>
        <taxon>Alphaproteobacteria</taxon>
        <taxon>Rhodobacterales</taxon>
        <taxon>Paracoccaceae</taxon>
        <taxon>Cognatishimia</taxon>
    </lineage>
</organism>